<accession>A0A653BHW9</accession>
<organism evidence="2 3">
    <name type="scientific">Callosobruchus maculatus</name>
    <name type="common">Southern cowpea weevil</name>
    <name type="synonym">Pulse bruchid</name>
    <dbReference type="NCBI Taxonomy" id="64391"/>
    <lineage>
        <taxon>Eukaryota</taxon>
        <taxon>Metazoa</taxon>
        <taxon>Ecdysozoa</taxon>
        <taxon>Arthropoda</taxon>
        <taxon>Hexapoda</taxon>
        <taxon>Insecta</taxon>
        <taxon>Pterygota</taxon>
        <taxon>Neoptera</taxon>
        <taxon>Endopterygota</taxon>
        <taxon>Coleoptera</taxon>
        <taxon>Polyphaga</taxon>
        <taxon>Cucujiformia</taxon>
        <taxon>Chrysomeloidea</taxon>
        <taxon>Chrysomelidae</taxon>
        <taxon>Bruchinae</taxon>
        <taxon>Bruchini</taxon>
        <taxon>Callosobruchus</taxon>
    </lineage>
</organism>
<protein>
    <submittedName>
        <fullName evidence="2">Uncharacterized protein</fullName>
    </submittedName>
</protein>
<proteinExistence type="predicted"/>
<dbReference type="AlphaFoldDB" id="A0A653BHW9"/>
<name>A0A653BHW9_CALMS</name>
<dbReference type="Proteomes" id="UP000410492">
    <property type="component" value="Unassembled WGS sequence"/>
</dbReference>
<reference evidence="2 3" key="1">
    <citation type="submission" date="2019-01" db="EMBL/GenBank/DDBJ databases">
        <authorList>
            <person name="Sayadi A."/>
        </authorList>
    </citation>
    <scope>NUCLEOTIDE SEQUENCE [LARGE SCALE GENOMIC DNA]</scope>
</reference>
<keyword evidence="3" id="KW-1185">Reference proteome</keyword>
<sequence>MLSLLNLTCSSTPSIEPPVLVVLNAYPTISSSSPLYNHPHPWLHSIKGNSSASKQPMTKTSSTTTNKEWIASSLSII</sequence>
<evidence type="ECO:0000313" key="3">
    <source>
        <dbReference type="Proteomes" id="UP000410492"/>
    </source>
</evidence>
<gene>
    <name evidence="2" type="ORF">CALMAC_LOCUS1160</name>
</gene>
<evidence type="ECO:0000313" key="2">
    <source>
        <dbReference type="EMBL" id="VEN35186.1"/>
    </source>
</evidence>
<feature type="region of interest" description="Disordered" evidence="1">
    <location>
        <begin position="47"/>
        <end position="77"/>
    </location>
</feature>
<evidence type="ECO:0000256" key="1">
    <source>
        <dbReference type="SAM" id="MobiDB-lite"/>
    </source>
</evidence>
<dbReference type="OrthoDB" id="10030336at2759"/>
<dbReference type="EMBL" id="CAACVG010001326">
    <property type="protein sequence ID" value="VEN35186.1"/>
    <property type="molecule type" value="Genomic_DNA"/>
</dbReference>